<reference evidence="2" key="1">
    <citation type="submission" date="2022-03" db="EMBL/GenBank/DDBJ databases">
        <authorList>
            <person name="Lindestad O."/>
        </authorList>
    </citation>
    <scope>NUCLEOTIDE SEQUENCE</scope>
</reference>
<evidence type="ECO:0000313" key="2">
    <source>
        <dbReference type="EMBL" id="CAH2226961.1"/>
    </source>
</evidence>
<comment type="caution">
    <text evidence="2">The sequence shown here is derived from an EMBL/GenBank/DDBJ whole genome shotgun (WGS) entry which is preliminary data.</text>
</comment>
<evidence type="ECO:0000256" key="1">
    <source>
        <dbReference type="SAM" id="Phobius"/>
    </source>
</evidence>
<feature type="non-terminal residue" evidence="2">
    <location>
        <position position="1"/>
    </location>
</feature>
<sequence>AGVPPPPAGKRFPGSGRYEARDGYGGIIAGPLLCGIIAVSVMAAGELHSLLSRSLVPSAGVPPPPAGKRFPGSGRYEARDGYGGIIAGPLLCGIIAVSVMAAGELHSLLSRSLVPSVRLASR</sequence>
<accession>A0A8S4QXS6</accession>
<keyword evidence="1" id="KW-1133">Transmembrane helix</keyword>
<keyword evidence="1" id="KW-0812">Transmembrane</keyword>
<keyword evidence="3" id="KW-1185">Reference proteome</keyword>
<dbReference type="Proteomes" id="UP000838756">
    <property type="component" value="Unassembled WGS sequence"/>
</dbReference>
<keyword evidence="1" id="KW-0472">Membrane</keyword>
<feature type="transmembrane region" description="Helical" evidence="1">
    <location>
        <begin position="81"/>
        <end position="102"/>
    </location>
</feature>
<gene>
    <name evidence="2" type="primary">jg17011</name>
    <name evidence="2" type="ORF">PAEG_LOCUS7565</name>
</gene>
<feature type="transmembrane region" description="Helical" evidence="1">
    <location>
        <begin position="24"/>
        <end position="45"/>
    </location>
</feature>
<evidence type="ECO:0000313" key="3">
    <source>
        <dbReference type="Proteomes" id="UP000838756"/>
    </source>
</evidence>
<protein>
    <submittedName>
        <fullName evidence="2">Jg17011 protein</fullName>
    </submittedName>
</protein>
<proteinExistence type="predicted"/>
<name>A0A8S4QXS6_9NEOP</name>
<dbReference type="AlphaFoldDB" id="A0A8S4QXS6"/>
<organism evidence="2 3">
    <name type="scientific">Pararge aegeria aegeria</name>
    <dbReference type="NCBI Taxonomy" id="348720"/>
    <lineage>
        <taxon>Eukaryota</taxon>
        <taxon>Metazoa</taxon>
        <taxon>Ecdysozoa</taxon>
        <taxon>Arthropoda</taxon>
        <taxon>Hexapoda</taxon>
        <taxon>Insecta</taxon>
        <taxon>Pterygota</taxon>
        <taxon>Neoptera</taxon>
        <taxon>Endopterygota</taxon>
        <taxon>Lepidoptera</taxon>
        <taxon>Glossata</taxon>
        <taxon>Ditrysia</taxon>
        <taxon>Papilionoidea</taxon>
        <taxon>Nymphalidae</taxon>
        <taxon>Satyrinae</taxon>
        <taxon>Satyrini</taxon>
        <taxon>Parargina</taxon>
        <taxon>Pararge</taxon>
    </lineage>
</organism>
<dbReference type="EMBL" id="CAKXAJ010022259">
    <property type="protein sequence ID" value="CAH2226961.1"/>
    <property type="molecule type" value="Genomic_DNA"/>
</dbReference>